<dbReference type="Proteomes" id="UP000692954">
    <property type="component" value="Unassembled WGS sequence"/>
</dbReference>
<name>A0A8S1R0I9_9CILI</name>
<evidence type="ECO:0000313" key="1">
    <source>
        <dbReference type="EMBL" id="CAD8120797.1"/>
    </source>
</evidence>
<sequence>MTEKFEVLENFNNNNNNIESLKELSEGPTYSFDNEYYPCGLFKKNSFSQDDDGLDNQVVEFKDVQIDGEENHSVKQKKKKHKGNSQIVVKIPGETKNLSKCFARQLQQFIKNTIKNSDDSELKKTLENNVIKKFLEENPEEIGKAKLLIFMNTSIGQIFCKEFFGNCQWNYRLIKESKINIELCFRYNISYYQEVIKKIQKIDQN</sequence>
<protein>
    <submittedName>
        <fullName evidence="1">Uncharacterized protein</fullName>
    </submittedName>
</protein>
<proteinExistence type="predicted"/>
<comment type="caution">
    <text evidence="1">The sequence shown here is derived from an EMBL/GenBank/DDBJ whole genome shotgun (WGS) entry which is preliminary data.</text>
</comment>
<keyword evidence="2" id="KW-1185">Reference proteome</keyword>
<dbReference type="AlphaFoldDB" id="A0A8S1R0I9"/>
<dbReference type="EMBL" id="CAJJDN010000128">
    <property type="protein sequence ID" value="CAD8120797.1"/>
    <property type="molecule type" value="Genomic_DNA"/>
</dbReference>
<evidence type="ECO:0000313" key="2">
    <source>
        <dbReference type="Proteomes" id="UP000692954"/>
    </source>
</evidence>
<organism evidence="1 2">
    <name type="scientific">Paramecium sonneborni</name>
    <dbReference type="NCBI Taxonomy" id="65129"/>
    <lineage>
        <taxon>Eukaryota</taxon>
        <taxon>Sar</taxon>
        <taxon>Alveolata</taxon>
        <taxon>Ciliophora</taxon>
        <taxon>Intramacronucleata</taxon>
        <taxon>Oligohymenophorea</taxon>
        <taxon>Peniculida</taxon>
        <taxon>Parameciidae</taxon>
        <taxon>Paramecium</taxon>
    </lineage>
</organism>
<reference evidence="1" key="1">
    <citation type="submission" date="2021-01" db="EMBL/GenBank/DDBJ databases">
        <authorList>
            <consortium name="Genoscope - CEA"/>
            <person name="William W."/>
        </authorList>
    </citation>
    <scope>NUCLEOTIDE SEQUENCE</scope>
</reference>
<gene>
    <name evidence="1" type="ORF">PSON_ATCC_30995.1.T1280049</name>
</gene>
<dbReference type="OrthoDB" id="10371084at2759"/>
<accession>A0A8S1R0I9</accession>